<dbReference type="EMBL" id="BK032730">
    <property type="protein sequence ID" value="DAF57243.1"/>
    <property type="molecule type" value="Genomic_DNA"/>
</dbReference>
<proteinExistence type="predicted"/>
<organism evidence="1">
    <name type="scientific">Myoviridae sp. ct5ra14</name>
    <dbReference type="NCBI Taxonomy" id="2827659"/>
    <lineage>
        <taxon>Viruses</taxon>
        <taxon>Duplodnaviria</taxon>
        <taxon>Heunggongvirae</taxon>
        <taxon>Uroviricota</taxon>
        <taxon>Caudoviricetes</taxon>
    </lineage>
</organism>
<accession>A0A8S5T2J8</accession>
<evidence type="ECO:0000313" key="1">
    <source>
        <dbReference type="EMBL" id="DAF57243.1"/>
    </source>
</evidence>
<sequence>MRRSPCVQRKEDTMTKPIDYIRAPISGLFCFSAVRSIFDCPPVLQNRIIKEQADGQHSQRFHCCPQHLSTNRTASRWA</sequence>
<protein>
    <submittedName>
        <fullName evidence="1">Uncharacterized protein</fullName>
    </submittedName>
</protein>
<reference evidence="1" key="1">
    <citation type="journal article" date="2021" name="Proc. Natl. Acad. Sci. U.S.A.">
        <title>A Catalog of Tens of Thousands of Viruses from Human Metagenomes Reveals Hidden Associations with Chronic Diseases.</title>
        <authorList>
            <person name="Tisza M.J."/>
            <person name="Buck C.B."/>
        </authorList>
    </citation>
    <scope>NUCLEOTIDE SEQUENCE</scope>
    <source>
        <strain evidence="1">Ct5ra14</strain>
    </source>
</reference>
<name>A0A8S5T2J8_9CAUD</name>